<reference evidence="1 2" key="1">
    <citation type="journal article" date="2010" name="Stand. Genomic Sci.">
        <title>Complete genome sequence of Ignisphaera aggregans type strain (AQ1.S1).</title>
        <authorList>
            <person name="Goker M."/>
            <person name="Held B."/>
            <person name="Lapidus A."/>
            <person name="Nolan M."/>
            <person name="Spring S."/>
            <person name="Yasawong M."/>
            <person name="Lucas S."/>
            <person name="Glavina Del Rio T."/>
            <person name="Tice H."/>
            <person name="Cheng J.F."/>
            <person name="Goodwin L."/>
            <person name="Tapia R."/>
            <person name="Pitluck S."/>
            <person name="Liolios K."/>
            <person name="Ivanova N."/>
            <person name="Mavromatis K."/>
            <person name="Mikhailova N."/>
            <person name="Pati A."/>
            <person name="Chen A."/>
            <person name="Palaniappan K."/>
            <person name="Brambilla E."/>
            <person name="Land M."/>
            <person name="Hauser L."/>
            <person name="Chang Y.J."/>
            <person name="Jeffries C.D."/>
            <person name="Brettin T."/>
            <person name="Detter J.C."/>
            <person name="Han C."/>
            <person name="Rohde M."/>
            <person name="Sikorski J."/>
            <person name="Woyke T."/>
            <person name="Bristow J."/>
            <person name="Eisen J.A."/>
            <person name="Markowitz V."/>
            <person name="Hugenholtz P."/>
            <person name="Kyrpides N.C."/>
            <person name="Klenk H.P."/>
        </authorList>
    </citation>
    <scope>NUCLEOTIDE SEQUENCE [LARGE SCALE GENOMIC DNA]</scope>
    <source>
        <strain evidence="2">DSM 17230 / JCM 13409 / AQ1.S1</strain>
    </source>
</reference>
<accession>E0SRQ5</accession>
<keyword evidence="2" id="KW-1185">Reference proteome</keyword>
<dbReference type="BioCyc" id="IAGG583356:GHAH-1626-MONOMER"/>
<proteinExistence type="predicted"/>
<name>E0SRQ5_IGNAA</name>
<organism evidence="1 2">
    <name type="scientific">Ignisphaera aggregans (strain DSM 17230 / JCM 13409 / AQ1.S1)</name>
    <dbReference type="NCBI Taxonomy" id="583356"/>
    <lineage>
        <taxon>Archaea</taxon>
        <taxon>Thermoproteota</taxon>
        <taxon>Thermoprotei</taxon>
        <taxon>Desulfurococcales</taxon>
        <taxon>Desulfurococcaceae</taxon>
        <taxon>Ignisphaera</taxon>
    </lineage>
</organism>
<dbReference type="EMBL" id="CP002098">
    <property type="protein sequence ID" value="ADM28436.1"/>
    <property type="molecule type" value="Genomic_DNA"/>
</dbReference>
<dbReference type="Proteomes" id="UP000001304">
    <property type="component" value="Chromosome"/>
</dbReference>
<dbReference type="KEGG" id="iag:Igag_1638"/>
<dbReference type="HOGENOM" id="CLU_2010080_0_0_2"/>
<gene>
    <name evidence="1" type="ordered locus">Igag_1638</name>
</gene>
<dbReference type="AlphaFoldDB" id="E0SRQ5"/>
<dbReference type="STRING" id="583356.Igag_1638"/>
<protein>
    <submittedName>
        <fullName evidence="1">Uncharacterized protein</fullName>
    </submittedName>
</protein>
<evidence type="ECO:0000313" key="1">
    <source>
        <dbReference type="EMBL" id="ADM28436.1"/>
    </source>
</evidence>
<sequence length="123" mass="13562">MSIYGVDNIVLHRENNGVDKAFLCVEEAGNGNGKICISSINDIDIGKEPSSLNLDEITAVIIAVRLYLNTKGNGNGNSVSNIVQHNGNGKSVSPWLYSWLEEATRNNDFHIYFLRRNSLYSSS</sequence>
<evidence type="ECO:0000313" key="2">
    <source>
        <dbReference type="Proteomes" id="UP000001304"/>
    </source>
</evidence>